<dbReference type="PANTHER" id="PTHR45756:SF1">
    <property type="entry name" value="PROTEIN KINASE DOMAIN CONTAINING PROTEIN"/>
    <property type="match status" value="1"/>
</dbReference>
<dbReference type="InterPro" id="IPR053215">
    <property type="entry name" value="TKL_Ser/Thr_kinase"/>
</dbReference>
<gene>
    <name evidence="3" type="ORF">SS50377_15174</name>
    <name evidence="4" type="ORF">SS50377_26151</name>
</gene>
<feature type="domain" description="EGF-like" evidence="2">
    <location>
        <begin position="213"/>
        <end position="242"/>
    </location>
</feature>
<reference evidence="4" key="2">
    <citation type="submission" date="2020-12" db="EMBL/GenBank/DDBJ databases">
        <title>New Spironucleus salmonicida genome in near-complete chromosomes.</title>
        <authorList>
            <person name="Xu F."/>
            <person name="Kurt Z."/>
            <person name="Jimenez-Gonzalez A."/>
            <person name="Astvaldsson A."/>
            <person name="Andersson J.O."/>
            <person name="Svard S.G."/>
        </authorList>
    </citation>
    <scope>NUCLEOTIDE SEQUENCE</scope>
    <source>
        <strain evidence="4">ATCC 50377</strain>
    </source>
</reference>
<feature type="domain" description="EGF-like" evidence="2">
    <location>
        <begin position="419"/>
        <end position="449"/>
    </location>
</feature>
<sequence>MTQVICPTKACPISTVCPSKTPSNGSKFCQNCSVYNCASCSQYNIGICHSCRQGYSRSSNGCRKCVEGCQECEDQYCLKCLPGYRKINQLCVKCKQHCNQCNNKDECLACEQGYILDKQNCVYCGLGCKSCSGISQCQTCQDGFRFQNQQCIKCADGCKICSTSATCSQCQPSFMLQGNACNPCPVNCLNCSSTTTCTTCQDNSILAAGSCKKCQENCLACASDSVCGICREGFILQNEKCLIMECDAKLPCHTDQKCVKDETGNRCVQTPQYCETVNKKGLCEKCLLPFIAVDGYCKNCALGCDTCISDKLCAKCKPFFFLNSQKECQVCHSSCAICTSVDNCTQCVGSHVLYQNKCYMKGDNQCNDKTLCDAKEFCKLQTWGNQCRSCLANCQTCKDATTCDLCVEGYYFENGKCNLCPSQCKTCENKDSCSSCNDGMYISGTKSCIEQLCTVSKPCVDGQFCQIIDSGNQCTKCHESCKTCSDSTTCDSCKDGLDLSDSKKCVENQCSEKVQCQKSHFCQNLVTGNICKNCSENCLSCTDSNTCTSCNSAFYLNSKVCKKCPQFCMECSPNGTCTKCQQNSRLSSTAQCVADACNNSQKCTEGEFCTLQDAGNICTKCHASCKTCSDSITCDSCQDGLDLSTSKKCVNNQCSKNLQCQKNYFCQKLETGNLCQACPKNCETCTEANTCSGCAENYFLNVSEICAEVVCSASKPCKEQEFCFSSTSGNECKVCPENCKSCDSSGECNTCMETFSVNRGRCLNAAVPIGVGAIVGILVGVLLVVSVLAGLGVYYSILKKKKANATVLEQDNVQLATVPVYDGMGNGGTLVKQGFV</sequence>
<feature type="domain" description="EGF-like" evidence="2">
    <location>
        <begin position="674"/>
        <end position="707"/>
    </location>
</feature>
<evidence type="ECO:0000313" key="3">
    <source>
        <dbReference type="EMBL" id="EST44883.1"/>
    </source>
</evidence>
<feature type="domain" description="EGF-like" evidence="2">
    <location>
        <begin position="245"/>
        <end position="298"/>
    </location>
</feature>
<dbReference type="InterPro" id="IPR006212">
    <property type="entry name" value="Furin_repeat"/>
</dbReference>
<protein>
    <submittedName>
        <fullName evidence="3">Cysteine-rich membrane protein 2</fullName>
    </submittedName>
</protein>
<dbReference type="EMBL" id="KI546102">
    <property type="protein sequence ID" value="EST44883.1"/>
    <property type="molecule type" value="Genomic_DNA"/>
</dbReference>
<feature type="domain" description="EGF-like" evidence="2">
    <location>
        <begin position="731"/>
        <end position="763"/>
    </location>
</feature>
<keyword evidence="1" id="KW-0472">Membrane</keyword>
<accession>V6LKK1</accession>
<feature type="domain" description="EGF-like" evidence="2">
    <location>
        <begin position="31"/>
        <end position="63"/>
    </location>
</feature>
<dbReference type="SMART" id="SM00261">
    <property type="entry name" value="FU"/>
    <property type="match status" value="14"/>
</dbReference>
<evidence type="ECO:0000313" key="4">
    <source>
        <dbReference type="EMBL" id="KAH0571951.1"/>
    </source>
</evidence>
<reference evidence="3 4" key="1">
    <citation type="journal article" date="2014" name="PLoS Genet.">
        <title>The Genome of Spironucleus salmonicida Highlights a Fish Pathogen Adapted to Fluctuating Environments.</title>
        <authorList>
            <person name="Xu F."/>
            <person name="Jerlstrom-Hultqvist J."/>
            <person name="Einarsson E."/>
            <person name="Astvaldsson A."/>
            <person name="Svard S.G."/>
            <person name="Andersson J.O."/>
        </authorList>
    </citation>
    <scope>NUCLEOTIDE SEQUENCE</scope>
    <source>
        <strain evidence="4">ATCC 50377</strain>
    </source>
</reference>
<name>V6LKK1_9EUKA</name>
<dbReference type="SUPFAM" id="SSF57184">
    <property type="entry name" value="Growth factor receptor domain"/>
    <property type="match status" value="6"/>
</dbReference>
<dbReference type="Gene3D" id="2.10.220.10">
    <property type="entry name" value="Hormone Receptor, Insulin-like Growth Factor Receptor 1, Chain A, domain 2"/>
    <property type="match status" value="5"/>
</dbReference>
<dbReference type="SMART" id="SM00181">
    <property type="entry name" value="EGF"/>
    <property type="match status" value="16"/>
</dbReference>
<dbReference type="InterPro" id="IPR009030">
    <property type="entry name" value="Growth_fac_rcpt_cys_sf"/>
</dbReference>
<feature type="domain" description="EGF-like" evidence="2">
    <location>
        <begin position="93"/>
        <end position="122"/>
    </location>
</feature>
<feature type="domain" description="EGF-like" evidence="2">
    <location>
        <begin position="153"/>
        <end position="182"/>
    </location>
</feature>
<dbReference type="AlphaFoldDB" id="V6LKK1"/>
<keyword evidence="1" id="KW-0812">Transmembrane</keyword>
<dbReference type="PANTHER" id="PTHR45756">
    <property type="entry name" value="PALMITOYLTRANSFERASE"/>
    <property type="match status" value="1"/>
</dbReference>
<organism evidence="3">
    <name type="scientific">Spironucleus salmonicida</name>
    <dbReference type="NCBI Taxonomy" id="348837"/>
    <lineage>
        <taxon>Eukaryota</taxon>
        <taxon>Metamonada</taxon>
        <taxon>Diplomonadida</taxon>
        <taxon>Hexamitidae</taxon>
        <taxon>Hexamitinae</taxon>
        <taxon>Spironucleus</taxon>
    </lineage>
</organism>
<proteinExistence type="predicted"/>
<dbReference type="VEuPathDB" id="GiardiaDB:SS50377_26151"/>
<feature type="domain" description="EGF-like" evidence="2">
    <location>
        <begin position="299"/>
        <end position="329"/>
    </location>
</feature>
<feature type="domain" description="EGF-like" evidence="2">
    <location>
        <begin position="563"/>
        <end position="593"/>
    </location>
</feature>
<feature type="domain" description="EGF-like" evidence="2">
    <location>
        <begin position="183"/>
        <end position="212"/>
    </location>
</feature>
<keyword evidence="1" id="KW-1133">Transmembrane helix</keyword>
<feature type="domain" description="EGF-like" evidence="2">
    <location>
        <begin position="123"/>
        <end position="152"/>
    </location>
</feature>
<dbReference type="OrthoDB" id="300641at2759"/>
<feature type="domain" description="EGF-like" evidence="2">
    <location>
        <begin position="389"/>
        <end position="418"/>
    </location>
</feature>
<feature type="domain" description="EGF-like" evidence="2">
    <location>
        <begin position="620"/>
        <end position="650"/>
    </location>
</feature>
<dbReference type="InterPro" id="IPR000742">
    <property type="entry name" value="EGF"/>
</dbReference>
<feature type="domain" description="EGF-like" evidence="2">
    <location>
        <begin position="533"/>
        <end position="562"/>
    </location>
</feature>
<evidence type="ECO:0000313" key="5">
    <source>
        <dbReference type="Proteomes" id="UP000018208"/>
    </source>
</evidence>
<evidence type="ECO:0000256" key="1">
    <source>
        <dbReference type="SAM" id="Phobius"/>
    </source>
</evidence>
<dbReference type="Proteomes" id="UP000018208">
    <property type="component" value="Unassembled WGS sequence"/>
</dbReference>
<keyword evidence="5" id="KW-1185">Reference proteome</keyword>
<feature type="domain" description="EGF-like" evidence="2">
    <location>
        <begin position="476"/>
        <end position="506"/>
    </location>
</feature>
<evidence type="ECO:0000259" key="2">
    <source>
        <dbReference type="SMART" id="SM00181"/>
    </source>
</evidence>
<dbReference type="EMBL" id="AUWU02000006">
    <property type="protein sequence ID" value="KAH0571951.1"/>
    <property type="molecule type" value="Genomic_DNA"/>
</dbReference>
<feature type="transmembrane region" description="Helical" evidence="1">
    <location>
        <begin position="769"/>
        <end position="795"/>
    </location>
</feature>